<evidence type="ECO:0000313" key="7">
    <source>
        <dbReference type="Proteomes" id="UP000013776"/>
    </source>
</evidence>
<keyword evidence="7" id="KW-1185">Reference proteome</keyword>
<feature type="domain" description="UBC core" evidence="5">
    <location>
        <begin position="3"/>
        <end position="148"/>
    </location>
</feature>
<dbReference type="GO" id="GO:0005524">
    <property type="term" value="F:ATP binding"/>
    <property type="evidence" value="ECO:0007669"/>
    <property type="project" value="UniProtKB-UniRule"/>
</dbReference>
<name>R4XLI4_TAPDE</name>
<keyword evidence="1" id="KW-0808">Transferase</keyword>
<dbReference type="PROSITE" id="PS50127">
    <property type="entry name" value="UBC_2"/>
    <property type="match status" value="1"/>
</dbReference>
<reference evidence="6 7" key="1">
    <citation type="journal article" date="2013" name="MBio">
        <title>Genome sequencing of the plant pathogen Taphrina deformans, the causal agent of peach leaf curl.</title>
        <authorList>
            <person name="Cisse O.H."/>
            <person name="Almeida J.M.G.C.F."/>
            <person name="Fonseca A."/>
            <person name="Kumar A.A."/>
            <person name="Salojaervi J."/>
            <person name="Overmyer K."/>
            <person name="Hauser P.M."/>
            <person name="Pagni M."/>
        </authorList>
    </citation>
    <scope>NUCLEOTIDE SEQUENCE [LARGE SCALE GENOMIC DNA]</scope>
    <source>
        <strain evidence="7">PYCC 5710 / ATCC 11124 / CBS 356.35 / IMI 108563 / JCM 9778 / NBRC 8474</strain>
    </source>
</reference>
<dbReference type="AlphaFoldDB" id="R4XLI4"/>
<gene>
    <name evidence="6" type="ORF">TAPDE_004540</name>
</gene>
<evidence type="ECO:0000256" key="4">
    <source>
        <dbReference type="RuleBase" id="RU362109"/>
    </source>
</evidence>
<dbReference type="InterPro" id="IPR023313">
    <property type="entry name" value="UBQ-conjugating_AS"/>
</dbReference>
<evidence type="ECO:0000256" key="1">
    <source>
        <dbReference type="ARBA" id="ARBA00022679"/>
    </source>
</evidence>
<proteinExistence type="inferred from homology"/>
<sequence length="226" mass="24567">MATSAKKLLSQLNSLNGKPLEDLAILPSDNPFEINALLFGPAGTPYANGAFKVRLVYGPEYPASPPKGHFLTKIYHPNVSLKGEICVNTLKRDWTADVTISHILMIIKCLLINPGPDSALNEDAGRLLIESYDEFAKMAKMWTNVHAIKTDKALSELDPERRSEVKLSCLTAQTEGVSVLGTGDVNKPGVHGSETAEGVPSIKKVKMAATTMQKKVDAKKKTLKRL</sequence>
<dbReference type="Proteomes" id="UP000013776">
    <property type="component" value="Unassembled WGS sequence"/>
</dbReference>
<dbReference type="GO" id="GO:0061650">
    <property type="term" value="F:ubiquitin-like protein conjugating enzyme activity"/>
    <property type="evidence" value="ECO:0007669"/>
    <property type="project" value="UniProtKB-ARBA"/>
</dbReference>
<evidence type="ECO:0000259" key="5">
    <source>
        <dbReference type="PROSITE" id="PS50127"/>
    </source>
</evidence>
<dbReference type="InterPro" id="IPR050113">
    <property type="entry name" value="Ub_conjugating_enzyme"/>
</dbReference>
<dbReference type="STRING" id="1097556.R4XLI4"/>
<dbReference type="EMBL" id="CAHR02000206">
    <property type="protein sequence ID" value="CCG84145.1"/>
    <property type="molecule type" value="Genomic_DNA"/>
</dbReference>
<dbReference type="Pfam" id="PF00179">
    <property type="entry name" value="UQ_con"/>
    <property type="match status" value="1"/>
</dbReference>
<dbReference type="SUPFAM" id="SSF54495">
    <property type="entry name" value="UBC-like"/>
    <property type="match status" value="1"/>
</dbReference>
<comment type="similarity">
    <text evidence="4">Belongs to the ubiquitin-conjugating enzyme family.</text>
</comment>
<keyword evidence="4" id="KW-0067">ATP-binding</keyword>
<evidence type="ECO:0000313" key="6">
    <source>
        <dbReference type="EMBL" id="CCG84145.1"/>
    </source>
</evidence>
<comment type="caution">
    <text evidence="6">The sequence shown here is derived from an EMBL/GenBank/DDBJ whole genome shotgun (WGS) entry which is preliminary data.</text>
</comment>
<dbReference type="SMART" id="SM00212">
    <property type="entry name" value="UBCc"/>
    <property type="match status" value="1"/>
</dbReference>
<dbReference type="PANTHER" id="PTHR24067">
    <property type="entry name" value="UBIQUITIN-CONJUGATING ENZYME E2"/>
    <property type="match status" value="1"/>
</dbReference>
<dbReference type="InterPro" id="IPR000608">
    <property type="entry name" value="UBC"/>
</dbReference>
<protein>
    <recommendedName>
        <fullName evidence="5">UBC core domain-containing protein</fullName>
    </recommendedName>
</protein>
<dbReference type="CDD" id="cd23804">
    <property type="entry name" value="UBCc_UBE2S"/>
    <property type="match status" value="1"/>
</dbReference>
<dbReference type="VEuPathDB" id="FungiDB:TAPDE_004540"/>
<dbReference type="eggNOG" id="KOG0423">
    <property type="taxonomic scope" value="Eukaryota"/>
</dbReference>
<keyword evidence="2 4" id="KW-0833">Ubl conjugation pathway</keyword>
<evidence type="ECO:0000256" key="3">
    <source>
        <dbReference type="PROSITE-ProRule" id="PRU10133"/>
    </source>
</evidence>
<accession>R4XLI4</accession>
<feature type="active site" description="Glycyl thioester intermediate" evidence="3">
    <location>
        <position position="86"/>
    </location>
</feature>
<dbReference type="Gene3D" id="3.10.110.10">
    <property type="entry name" value="Ubiquitin Conjugating Enzyme"/>
    <property type="match status" value="1"/>
</dbReference>
<dbReference type="OrthoDB" id="10069349at2759"/>
<keyword evidence="4" id="KW-0547">Nucleotide-binding</keyword>
<evidence type="ECO:0000256" key="2">
    <source>
        <dbReference type="ARBA" id="ARBA00022786"/>
    </source>
</evidence>
<organism evidence="6 7">
    <name type="scientific">Taphrina deformans (strain PYCC 5710 / ATCC 11124 / CBS 356.35 / IMI 108563 / JCM 9778 / NBRC 8474)</name>
    <name type="common">Peach leaf curl fungus</name>
    <name type="synonym">Lalaria deformans</name>
    <dbReference type="NCBI Taxonomy" id="1097556"/>
    <lineage>
        <taxon>Eukaryota</taxon>
        <taxon>Fungi</taxon>
        <taxon>Dikarya</taxon>
        <taxon>Ascomycota</taxon>
        <taxon>Taphrinomycotina</taxon>
        <taxon>Taphrinomycetes</taxon>
        <taxon>Taphrinales</taxon>
        <taxon>Taphrinaceae</taxon>
        <taxon>Taphrina</taxon>
    </lineage>
</organism>
<dbReference type="InterPro" id="IPR016135">
    <property type="entry name" value="UBQ-conjugating_enzyme/RWD"/>
</dbReference>
<dbReference type="PROSITE" id="PS00183">
    <property type="entry name" value="UBC_1"/>
    <property type="match status" value="1"/>
</dbReference>